<evidence type="ECO:0000256" key="2">
    <source>
        <dbReference type="ARBA" id="ARBA00022741"/>
    </source>
</evidence>
<sequence length="301" mass="33116">MIVASLKKQLEGAGGTFVLETDVTIEQGGITAIAGPSGSGKTTFLRMLAGLTSPDEGLLEVVGEVWFRKDTGKKTQVNLKPQQRRVGVVFQGYALFPHMTVLGNLLYASRDREMAEKLLNMVGLLQLKHARPSNLSGGQKQRVALARALMQRPRILLLDEPLSALDESMKTLLQDELLKVNKELGVTILIVTHDSSEMYKLCDRVLLFEMGRIAADTSPRKLFVERQTTQKFAFKGEILEIRAVDAVYIAVVAIGNNLVEVVIDSDEKEGLQSGDSVIVGTKAFNPTVRKFASKDFDISRL</sequence>
<name>A0A317T946_9CHLB</name>
<dbReference type="PROSITE" id="PS50893">
    <property type="entry name" value="ABC_TRANSPORTER_2"/>
    <property type="match status" value="1"/>
</dbReference>
<dbReference type="InterPro" id="IPR050093">
    <property type="entry name" value="ABC_SmlMolc_Importer"/>
</dbReference>
<dbReference type="InterPro" id="IPR017871">
    <property type="entry name" value="ABC_transporter-like_CS"/>
</dbReference>
<dbReference type="SUPFAM" id="SSF52540">
    <property type="entry name" value="P-loop containing nucleoside triphosphate hydrolases"/>
    <property type="match status" value="1"/>
</dbReference>
<evidence type="ECO:0000313" key="6">
    <source>
        <dbReference type="Proteomes" id="UP000246278"/>
    </source>
</evidence>
<dbReference type="InterPro" id="IPR027417">
    <property type="entry name" value="P-loop_NTPase"/>
</dbReference>
<accession>A0A317T946</accession>
<dbReference type="InterPro" id="IPR003439">
    <property type="entry name" value="ABC_transporter-like_ATP-bd"/>
</dbReference>
<comment type="caution">
    <text evidence="5">The sequence shown here is derived from an EMBL/GenBank/DDBJ whole genome shotgun (WGS) entry which is preliminary data.</text>
</comment>
<dbReference type="PROSITE" id="PS00211">
    <property type="entry name" value="ABC_TRANSPORTER_1"/>
    <property type="match status" value="1"/>
</dbReference>
<dbReference type="PANTHER" id="PTHR42781:SF4">
    <property type="entry name" value="SPERMIDINE_PUTRESCINE IMPORT ATP-BINDING PROTEIN POTA"/>
    <property type="match status" value="1"/>
</dbReference>
<dbReference type="AlphaFoldDB" id="A0A317T946"/>
<evidence type="ECO:0000256" key="1">
    <source>
        <dbReference type="ARBA" id="ARBA00022448"/>
    </source>
</evidence>
<dbReference type="OrthoDB" id="9802264at2"/>
<dbReference type="PANTHER" id="PTHR42781">
    <property type="entry name" value="SPERMIDINE/PUTRESCINE IMPORT ATP-BINDING PROTEIN POTA"/>
    <property type="match status" value="1"/>
</dbReference>
<gene>
    <name evidence="5" type="ORF">CR164_04395</name>
</gene>
<evidence type="ECO:0000256" key="3">
    <source>
        <dbReference type="ARBA" id="ARBA00022840"/>
    </source>
</evidence>
<reference evidence="6" key="1">
    <citation type="submission" date="2017-10" db="EMBL/GenBank/DDBJ databases">
        <authorList>
            <person name="Gaisin V.A."/>
            <person name="Rysina M.S."/>
            <person name="Grouzdev D.S."/>
        </authorList>
    </citation>
    <scope>NUCLEOTIDE SEQUENCE [LARGE SCALE GENOMIC DNA]</scope>
    <source>
        <strain evidence="6">V1</strain>
    </source>
</reference>
<dbReference type="EMBL" id="PDNZ01000003">
    <property type="protein sequence ID" value="PWW82257.1"/>
    <property type="molecule type" value="Genomic_DNA"/>
</dbReference>
<dbReference type="SMART" id="SM00382">
    <property type="entry name" value="AAA"/>
    <property type="match status" value="1"/>
</dbReference>
<dbReference type="InterPro" id="IPR003593">
    <property type="entry name" value="AAA+_ATPase"/>
</dbReference>
<feature type="domain" description="ABC transporter" evidence="4">
    <location>
        <begin position="1"/>
        <end position="235"/>
    </location>
</feature>
<keyword evidence="3 5" id="KW-0067">ATP-binding</keyword>
<proteinExistence type="predicted"/>
<keyword evidence="2" id="KW-0547">Nucleotide-binding</keyword>
<keyword evidence="6" id="KW-1185">Reference proteome</keyword>
<dbReference type="Gene3D" id="3.40.50.300">
    <property type="entry name" value="P-loop containing nucleotide triphosphate hydrolases"/>
    <property type="match status" value="1"/>
</dbReference>
<organism evidence="5 6">
    <name type="scientific">Prosthecochloris marina</name>
    <dbReference type="NCBI Taxonomy" id="2017681"/>
    <lineage>
        <taxon>Bacteria</taxon>
        <taxon>Pseudomonadati</taxon>
        <taxon>Chlorobiota</taxon>
        <taxon>Chlorobiia</taxon>
        <taxon>Chlorobiales</taxon>
        <taxon>Chlorobiaceae</taxon>
        <taxon>Prosthecochloris</taxon>
    </lineage>
</organism>
<protein>
    <submittedName>
        <fullName evidence="5">Molybdenum ABC transporter ATP-binding protein</fullName>
    </submittedName>
</protein>
<dbReference type="Proteomes" id="UP000246278">
    <property type="component" value="Unassembled WGS sequence"/>
</dbReference>
<dbReference type="GO" id="GO:0005524">
    <property type="term" value="F:ATP binding"/>
    <property type="evidence" value="ECO:0007669"/>
    <property type="project" value="UniProtKB-KW"/>
</dbReference>
<evidence type="ECO:0000259" key="4">
    <source>
        <dbReference type="PROSITE" id="PS50893"/>
    </source>
</evidence>
<evidence type="ECO:0000313" key="5">
    <source>
        <dbReference type="EMBL" id="PWW82257.1"/>
    </source>
</evidence>
<dbReference type="GO" id="GO:0016887">
    <property type="term" value="F:ATP hydrolysis activity"/>
    <property type="evidence" value="ECO:0007669"/>
    <property type="project" value="InterPro"/>
</dbReference>
<dbReference type="Pfam" id="PF00005">
    <property type="entry name" value="ABC_tran"/>
    <property type="match status" value="1"/>
</dbReference>
<keyword evidence="1" id="KW-0813">Transport</keyword>
<dbReference type="RefSeq" id="WP_110022731.1">
    <property type="nucleotide sequence ID" value="NZ_PDNZ01000003.1"/>
</dbReference>